<dbReference type="AlphaFoldDB" id="A0A8T1VR28"/>
<keyword evidence="5" id="KW-1185">Reference proteome</keyword>
<dbReference type="Proteomes" id="UP000694044">
    <property type="component" value="Unassembled WGS sequence"/>
</dbReference>
<accession>A0A8T1VR28</accession>
<dbReference type="EMBL" id="JAGDFM010000229">
    <property type="protein sequence ID" value="KAG7381864.1"/>
    <property type="molecule type" value="Genomic_DNA"/>
</dbReference>
<dbReference type="OrthoDB" id="3180714at2759"/>
<dbReference type="InterPro" id="IPR002125">
    <property type="entry name" value="CMP_dCMP_dom"/>
</dbReference>
<dbReference type="GO" id="GO:0005634">
    <property type="term" value="C:nucleus"/>
    <property type="evidence" value="ECO:0007669"/>
    <property type="project" value="TreeGrafter"/>
</dbReference>
<keyword evidence="1" id="KW-0819">tRNA processing</keyword>
<dbReference type="PANTHER" id="PTHR11079:SF156">
    <property type="entry name" value="INACTIVE TRNA-SPECIFIC ADENOSINE DEAMINASE-LIKE PROTEIN 3-RELATED"/>
    <property type="match status" value="1"/>
</dbReference>
<dbReference type="PROSITE" id="PS51747">
    <property type="entry name" value="CYT_DCMP_DEAMINASES_2"/>
    <property type="match status" value="1"/>
</dbReference>
<name>A0A8T1VR28_9STRA</name>
<organism evidence="4 5">
    <name type="scientific">Phytophthora pseudosyringae</name>
    <dbReference type="NCBI Taxonomy" id="221518"/>
    <lineage>
        <taxon>Eukaryota</taxon>
        <taxon>Sar</taxon>
        <taxon>Stramenopiles</taxon>
        <taxon>Oomycota</taxon>
        <taxon>Peronosporomycetes</taxon>
        <taxon>Peronosporales</taxon>
        <taxon>Peronosporaceae</taxon>
        <taxon>Phytophthora</taxon>
    </lineage>
</organism>
<comment type="caution">
    <text evidence="4">The sequence shown here is derived from an EMBL/GenBank/DDBJ whole genome shotgun (WGS) entry which is preliminary data.</text>
</comment>
<dbReference type="GO" id="GO:0005737">
    <property type="term" value="C:cytoplasm"/>
    <property type="evidence" value="ECO:0007669"/>
    <property type="project" value="TreeGrafter"/>
</dbReference>
<gene>
    <name evidence="4" type="primary">ADAT3</name>
    <name evidence="4" type="ORF">PHYPSEUDO_005520</name>
</gene>
<evidence type="ECO:0000313" key="4">
    <source>
        <dbReference type="EMBL" id="KAG7381864.1"/>
    </source>
</evidence>
<proteinExistence type="predicted"/>
<evidence type="ECO:0000313" key="5">
    <source>
        <dbReference type="Proteomes" id="UP000694044"/>
    </source>
</evidence>
<evidence type="ECO:0000259" key="3">
    <source>
        <dbReference type="PROSITE" id="PS51747"/>
    </source>
</evidence>
<sequence>MELLEVVARDELDPEALEKQQRFVALEFPARFGSKVMKHLSTKFQPLTELGFAHLKRLKKHAEAPKTLVALVCPLDSNDPEAATSSQELQQLETTFEAKLTTAEALKLAPRTRELFEKHTKHWPLIFHASIEEAAALPPLEDAEKAKMEKQLRAAVEVGGKLRAERQKTLSCAWGCVVVDPETDEQVASSEVSADVQTRYKFEAIYHPVMVAVDGVAERDRRREVEVDEEMVRKKQKCGEREDAASSAMKDDEGNKEKKQSESYLCTGYDIYLDREPCAMCAMALVHSRARRVVFDRANPGDGVLLSSFKLHTIKSLNHHYRVFQLALTSDEKTS</sequence>
<evidence type="ECO:0000256" key="1">
    <source>
        <dbReference type="ARBA" id="ARBA00022694"/>
    </source>
</evidence>
<dbReference type="GO" id="GO:0046872">
    <property type="term" value="F:metal ion binding"/>
    <property type="evidence" value="ECO:0007669"/>
    <property type="project" value="UniProtKB-KW"/>
</dbReference>
<dbReference type="GO" id="GO:0002100">
    <property type="term" value="P:tRNA wobble adenosine to inosine editing"/>
    <property type="evidence" value="ECO:0007669"/>
    <property type="project" value="InterPro"/>
</dbReference>
<reference evidence="4" key="1">
    <citation type="submission" date="2021-02" db="EMBL/GenBank/DDBJ databases">
        <authorList>
            <person name="Palmer J.M."/>
        </authorList>
    </citation>
    <scope>NUCLEOTIDE SEQUENCE</scope>
    <source>
        <strain evidence="4">SCRP734</strain>
    </source>
</reference>
<dbReference type="PANTHER" id="PTHR11079">
    <property type="entry name" value="CYTOSINE DEAMINASE FAMILY MEMBER"/>
    <property type="match status" value="1"/>
</dbReference>
<protein>
    <submittedName>
        <fullName evidence="4">Adenosine deaminase, tRNA-specific 3</fullName>
    </submittedName>
</protein>
<feature type="region of interest" description="Disordered" evidence="2">
    <location>
        <begin position="236"/>
        <end position="257"/>
    </location>
</feature>
<dbReference type="GO" id="GO:0052717">
    <property type="term" value="F:tRNA-specific adenosine-34 deaminase activity"/>
    <property type="evidence" value="ECO:0007669"/>
    <property type="project" value="TreeGrafter"/>
</dbReference>
<evidence type="ECO:0000256" key="2">
    <source>
        <dbReference type="SAM" id="MobiDB-lite"/>
    </source>
</evidence>
<dbReference type="Pfam" id="PF00383">
    <property type="entry name" value="dCMP_cyt_deam_1"/>
    <property type="match status" value="1"/>
</dbReference>
<feature type="domain" description="CMP/dCMP-type deaminase" evidence="3">
    <location>
        <begin position="146"/>
        <end position="324"/>
    </location>
</feature>